<evidence type="ECO:0000313" key="4">
    <source>
        <dbReference type="EMBL" id="OGM57254.1"/>
    </source>
</evidence>
<dbReference type="InterPro" id="IPR028098">
    <property type="entry name" value="Glyco_trans_4-like_N"/>
</dbReference>
<evidence type="ECO:0000256" key="1">
    <source>
        <dbReference type="ARBA" id="ARBA00022679"/>
    </source>
</evidence>
<organism evidence="4 5">
    <name type="scientific">Candidatus Woesebacteria bacterium RIFCSPHIGHO2_12_FULL_46_16</name>
    <dbReference type="NCBI Taxonomy" id="1802513"/>
    <lineage>
        <taxon>Bacteria</taxon>
        <taxon>Candidatus Woeseibacteriota</taxon>
    </lineage>
</organism>
<comment type="caution">
    <text evidence="4">The sequence shown here is derived from an EMBL/GenBank/DDBJ whole genome shotgun (WGS) entry which is preliminary data.</text>
</comment>
<dbReference type="Proteomes" id="UP000178313">
    <property type="component" value="Unassembled WGS sequence"/>
</dbReference>
<evidence type="ECO:0000313" key="5">
    <source>
        <dbReference type="Proteomes" id="UP000178313"/>
    </source>
</evidence>
<sequence length="359" mass="40150">MKIAIDISQIVYGTGVSVYTEELVRNLLKLDSQNEYLFFAGTLRQRSYLKKFISTLSGRFSSKVVILPPTLADIIWNRLHILPIEKLIGNVDVFHSSDWTQPPCSSFKVTTVHDLAPLRFPKLTPARIYNAHKERLEWAKKEVDRVIVPSEATKSELIEYGFSPEKIRVIPEAPGSIYFRRVEEEVEKIKTKYRIRNKYILSVGVGQRKNTERLIKAFELARAGKDLKLVLIGRPQDKIGDDRNVFFLGHVPTSDKPALYSGAEALVYPSLYEGFGLPILEAFSCGTPVVTSNTSSMIEVAGDAAVLVDPYEVESIADGIKKAVGAKVGLSKAGLRQAGKFSWEKTAQETLNVYLEAKK</sequence>
<dbReference type="PANTHER" id="PTHR46401:SF2">
    <property type="entry name" value="GLYCOSYLTRANSFERASE WBBK-RELATED"/>
    <property type="match status" value="1"/>
</dbReference>
<dbReference type="Gene3D" id="3.40.50.2000">
    <property type="entry name" value="Glycogen Phosphorylase B"/>
    <property type="match status" value="2"/>
</dbReference>
<evidence type="ECO:0000259" key="2">
    <source>
        <dbReference type="Pfam" id="PF00534"/>
    </source>
</evidence>
<dbReference type="SUPFAM" id="SSF53756">
    <property type="entry name" value="UDP-Glycosyltransferase/glycogen phosphorylase"/>
    <property type="match status" value="1"/>
</dbReference>
<dbReference type="CDD" id="cd03809">
    <property type="entry name" value="GT4_MtfB-like"/>
    <property type="match status" value="1"/>
</dbReference>
<reference evidence="4 5" key="1">
    <citation type="journal article" date="2016" name="Nat. Commun.">
        <title>Thousands of microbial genomes shed light on interconnected biogeochemical processes in an aquifer system.</title>
        <authorList>
            <person name="Anantharaman K."/>
            <person name="Brown C.T."/>
            <person name="Hug L.A."/>
            <person name="Sharon I."/>
            <person name="Castelle C.J."/>
            <person name="Probst A.J."/>
            <person name="Thomas B.C."/>
            <person name="Singh A."/>
            <person name="Wilkins M.J."/>
            <person name="Karaoz U."/>
            <person name="Brodie E.L."/>
            <person name="Williams K.H."/>
            <person name="Hubbard S.S."/>
            <person name="Banfield J.F."/>
        </authorList>
    </citation>
    <scope>NUCLEOTIDE SEQUENCE [LARGE SCALE GENOMIC DNA]</scope>
</reference>
<evidence type="ECO:0008006" key="6">
    <source>
        <dbReference type="Google" id="ProtNLM"/>
    </source>
</evidence>
<evidence type="ECO:0000259" key="3">
    <source>
        <dbReference type="Pfam" id="PF13439"/>
    </source>
</evidence>
<name>A0A1F8AZR0_9BACT</name>
<dbReference type="PANTHER" id="PTHR46401">
    <property type="entry name" value="GLYCOSYLTRANSFERASE WBBK-RELATED"/>
    <property type="match status" value="1"/>
</dbReference>
<dbReference type="STRING" id="1802513.A3E46_00870"/>
<dbReference type="EMBL" id="MGGZ01000015">
    <property type="protein sequence ID" value="OGM57254.1"/>
    <property type="molecule type" value="Genomic_DNA"/>
</dbReference>
<dbReference type="Pfam" id="PF13439">
    <property type="entry name" value="Glyco_transf_4"/>
    <property type="match status" value="1"/>
</dbReference>
<dbReference type="AlphaFoldDB" id="A0A1F8AZR0"/>
<dbReference type="Pfam" id="PF00534">
    <property type="entry name" value="Glycos_transf_1"/>
    <property type="match status" value="1"/>
</dbReference>
<gene>
    <name evidence="4" type="ORF">A3E46_00870</name>
</gene>
<keyword evidence="1" id="KW-0808">Transferase</keyword>
<dbReference type="GO" id="GO:0009103">
    <property type="term" value="P:lipopolysaccharide biosynthetic process"/>
    <property type="evidence" value="ECO:0007669"/>
    <property type="project" value="TreeGrafter"/>
</dbReference>
<accession>A0A1F8AZR0</accession>
<feature type="domain" description="Glycosyltransferase subfamily 4-like N-terminal" evidence="3">
    <location>
        <begin position="15"/>
        <end position="171"/>
    </location>
</feature>
<feature type="domain" description="Glycosyl transferase family 1" evidence="2">
    <location>
        <begin position="189"/>
        <end position="323"/>
    </location>
</feature>
<dbReference type="InterPro" id="IPR001296">
    <property type="entry name" value="Glyco_trans_1"/>
</dbReference>
<dbReference type="GO" id="GO:0016757">
    <property type="term" value="F:glycosyltransferase activity"/>
    <property type="evidence" value="ECO:0007669"/>
    <property type="project" value="InterPro"/>
</dbReference>
<proteinExistence type="predicted"/>
<protein>
    <recommendedName>
        <fullName evidence="6">Glycosyl transferase group 1</fullName>
    </recommendedName>
</protein>